<organism evidence="2">
    <name type="scientific">bioreactor metagenome</name>
    <dbReference type="NCBI Taxonomy" id="1076179"/>
    <lineage>
        <taxon>unclassified sequences</taxon>
        <taxon>metagenomes</taxon>
        <taxon>ecological metagenomes</taxon>
    </lineage>
</organism>
<protein>
    <submittedName>
        <fullName evidence="2">Uncharacterized protein</fullName>
    </submittedName>
</protein>
<name>A0A645DJU8_9ZZZZ</name>
<dbReference type="AlphaFoldDB" id="A0A645DJU8"/>
<comment type="caution">
    <text evidence="2">The sequence shown here is derived from an EMBL/GenBank/DDBJ whole genome shotgun (WGS) entry which is preliminary data.</text>
</comment>
<proteinExistence type="predicted"/>
<accession>A0A645DJU8</accession>
<reference evidence="2" key="1">
    <citation type="submission" date="2019-08" db="EMBL/GenBank/DDBJ databases">
        <authorList>
            <person name="Kucharzyk K."/>
            <person name="Murdoch R.W."/>
            <person name="Higgins S."/>
            <person name="Loffler F."/>
        </authorList>
    </citation>
    <scope>NUCLEOTIDE SEQUENCE</scope>
</reference>
<feature type="region of interest" description="Disordered" evidence="1">
    <location>
        <begin position="212"/>
        <end position="232"/>
    </location>
</feature>
<feature type="region of interest" description="Disordered" evidence="1">
    <location>
        <begin position="1"/>
        <end position="57"/>
    </location>
</feature>
<evidence type="ECO:0000256" key="1">
    <source>
        <dbReference type="SAM" id="MobiDB-lite"/>
    </source>
</evidence>
<evidence type="ECO:0000313" key="2">
    <source>
        <dbReference type="EMBL" id="MPM89710.1"/>
    </source>
</evidence>
<feature type="compositionally biased region" description="Polar residues" evidence="1">
    <location>
        <begin position="153"/>
        <end position="162"/>
    </location>
</feature>
<gene>
    <name evidence="2" type="ORF">SDC9_136822</name>
</gene>
<sequence>MNTAGAVPPSVPARRASSTAGNASVSSGSKVHEAAAVQSTGAAAPGTRSGQVSPRAIGSFMSGGEHWAISAPSTYCTAEWTIDCGCTTTWIRDRSTSYSSPASISSSPLLTSVAELMVITGPICQVGWAIACAGVTSMSSARVHPRKGPPDAVSTSLSTSSARPARRHWAKAECSESTATSCPGAAASVTSRPPITRDSLLARARVVPARRAARVGSNPTDPVIPFSTTSAGSAASSVAASAPAMIRGNRTSPRFQPRFWASA</sequence>
<feature type="region of interest" description="Disordered" evidence="1">
    <location>
        <begin position="141"/>
        <end position="166"/>
    </location>
</feature>
<dbReference type="EMBL" id="VSSQ01037100">
    <property type="protein sequence ID" value="MPM89710.1"/>
    <property type="molecule type" value="Genomic_DNA"/>
</dbReference>
<feature type="compositionally biased region" description="Polar residues" evidence="1">
    <location>
        <begin position="16"/>
        <end position="29"/>
    </location>
</feature>